<name>A0A4Q2D9N7_9AGAR</name>
<reference evidence="1 2" key="1">
    <citation type="submission" date="2019-01" db="EMBL/GenBank/DDBJ databases">
        <title>Draft genome sequence of Psathyrella aberdarensis IHI B618.</title>
        <authorList>
            <person name="Buettner E."/>
            <person name="Kellner H."/>
        </authorList>
    </citation>
    <scope>NUCLEOTIDE SEQUENCE [LARGE SCALE GENOMIC DNA]</scope>
    <source>
        <strain evidence="1 2">IHI B618</strain>
    </source>
</reference>
<comment type="caution">
    <text evidence="1">The sequence shown here is derived from an EMBL/GenBank/DDBJ whole genome shotgun (WGS) entry which is preliminary data.</text>
</comment>
<evidence type="ECO:0000313" key="2">
    <source>
        <dbReference type="Proteomes" id="UP000290288"/>
    </source>
</evidence>
<proteinExistence type="predicted"/>
<evidence type="ECO:0008006" key="3">
    <source>
        <dbReference type="Google" id="ProtNLM"/>
    </source>
</evidence>
<dbReference type="EMBL" id="SDEE01000611">
    <property type="protein sequence ID" value="RXW15015.1"/>
    <property type="molecule type" value="Genomic_DNA"/>
</dbReference>
<gene>
    <name evidence="1" type="ORF">EST38_g10842</name>
</gene>
<keyword evidence="2" id="KW-1185">Reference proteome</keyword>
<dbReference type="Proteomes" id="UP000290288">
    <property type="component" value="Unassembled WGS sequence"/>
</dbReference>
<sequence length="430" mass="49229">MPTTVPNLPAELWLAIATELASISEDGRLPRKYMAIHRSFLVLYLDMEYRDIRWTKPCNGMMRQLGQLESDPTIASRVRSFELSTWFFINRNQVQLSMLQELYSAILLHLSTYARDAVKTTELTSTSKLFLDRMILAMRNMRNVVDFRVELGGLAVVDSRRLLEASREAFGSNLRRLSVKTSALRFDPLLSLGRLKHLNQLELDFDHEVEVYDRLVEKAEAKTLQRKVIPFLNRYRHSLRALSIVSHSTVDLAPLFRSTGPFPLLRRFSADICLSRQRLSDPEALAQFIHTHQSSLVHLSLQPRVPGENLLTDEEVARQHLNSWIPIQQALLKHRGGGGHDDVEQCSLRSLCTPVGDFDLCLEFISRFPHSLRHLSLTDSSLDSAQLEKMRKVFNKEVTISTRADGKDLDNSRSGRDSLQVWVPSDLRSR</sequence>
<protein>
    <recommendedName>
        <fullName evidence="3">F-box domain-containing protein</fullName>
    </recommendedName>
</protein>
<evidence type="ECO:0000313" key="1">
    <source>
        <dbReference type="EMBL" id="RXW15015.1"/>
    </source>
</evidence>
<accession>A0A4Q2D9N7</accession>
<dbReference type="AlphaFoldDB" id="A0A4Q2D9N7"/>
<organism evidence="1 2">
    <name type="scientific">Candolleomyces aberdarensis</name>
    <dbReference type="NCBI Taxonomy" id="2316362"/>
    <lineage>
        <taxon>Eukaryota</taxon>
        <taxon>Fungi</taxon>
        <taxon>Dikarya</taxon>
        <taxon>Basidiomycota</taxon>
        <taxon>Agaricomycotina</taxon>
        <taxon>Agaricomycetes</taxon>
        <taxon>Agaricomycetidae</taxon>
        <taxon>Agaricales</taxon>
        <taxon>Agaricineae</taxon>
        <taxon>Psathyrellaceae</taxon>
        <taxon>Candolleomyces</taxon>
    </lineage>
</organism>
<dbReference type="OrthoDB" id="2866675at2759"/>